<dbReference type="EMBL" id="BPLQ01014668">
    <property type="protein sequence ID" value="GIY81741.1"/>
    <property type="molecule type" value="Genomic_DNA"/>
</dbReference>
<evidence type="ECO:0000313" key="1">
    <source>
        <dbReference type="EMBL" id="GIY81741.1"/>
    </source>
</evidence>
<accession>A0AAV4WFV2</accession>
<gene>
    <name evidence="1" type="ORF">CDAR_511991</name>
</gene>
<keyword evidence="2" id="KW-1185">Reference proteome</keyword>
<evidence type="ECO:0000313" key="2">
    <source>
        <dbReference type="Proteomes" id="UP001054837"/>
    </source>
</evidence>
<comment type="caution">
    <text evidence="1">The sequence shown here is derived from an EMBL/GenBank/DDBJ whole genome shotgun (WGS) entry which is preliminary data.</text>
</comment>
<sequence>MYSRSSSQDKFFTIYGNDIQDIFYGLSFITRRSRRSEVVSRRTQYHERSSNASATSVVDWGALTVLEVRPRMIRTHALGG</sequence>
<dbReference type="Proteomes" id="UP001054837">
    <property type="component" value="Unassembled WGS sequence"/>
</dbReference>
<reference evidence="1 2" key="1">
    <citation type="submission" date="2021-06" db="EMBL/GenBank/DDBJ databases">
        <title>Caerostris darwini draft genome.</title>
        <authorList>
            <person name="Kono N."/>
            <person name="Arakawa K."/>
        </authorList>
    </citation>
    <scope>NUCLEOTIDE SEQUENCE [LARGE SCALE GENOMIC DNA]</scope>
</reference>
<protein>
    <submittedName>
        <fullName evidence="1">Uncharacterized protein</fullName>
    </submittedName>
</protein>
<organism evidence="1 2">
    <name type="scientific">Caerostris darwini</name>
    <dbReference type="NCBI Taxonomy" id="1538125"/>
    <lineage>
        <taxon>Eukaryota</taxon>
        <taxon>Metazoa</taxon>
        <taxon>Ecdysozoa</taxon>
        <taxon>Arthropoda</taxon>
        <taxon>Chelicerata</taxon>
        <taxon>Arachnida</taxon>
        <taxon>Araneae</taxon>
        <taxon>Araneomorphae</taxon>
        <taxon>Entelegynae</taxon>
        <taxon>Araneoidea</taxon>
        <taxon>Araneidae</taxon>
        <taxon>Caerostris</taxon>
    </lineage>
</organism>
<name>A0AAV4WFV2_9ARAC</name>
<dbReference type="AlphaFoldDB" id="A0AAV4WFV2"/>
<proteinExistence type="predicted"/>